<reference evidence="3" key="1">
    <citation type="submission" date="2020-10" db="EMBL/GenBank/DDBJ databases">
        <authorList>
            <person name="Castelo-Branco R."/>
            <person name="Eusebio N."/>
            <person name="Adriana R."/>
            <person name="Vieira A."/>
            <person name="Brugerolle De Fraissinette N."/>
            <person name="Rezende De Castro R."/>
            <person name="Schneider M.P."/>
            <person name="Vasconcelos V."/>
            <person name="Leao P.N."/>
        </authorList>
    </citation>
    <scope>NUCLEOTIDE SEQUENCE</scope>
    <source>
        <strain evidence="3">LEGE 11479</strain>
    </source>
</reference>
<dbReference type="PANTHER" id="PTHR43592">
    <property type="entry name" value="CAAX AMINO TERMINAL PROTEASE"/>
    <property type="match status" value="1"/>
</dbReference>
<evidence type="ECO:0000313" key="4">
    <source>
        <dbReference type="Proteomes" id="UP000615026"/>
    </source>
</evidence>
<feature type="transmembrane region" description="Helical" evidence="1">
    <location>
        <begin position="43"/>
        <end position="65"/>
    </location>
</feature>
<evidence type="ECO:0000256" key="1">
    <source>
        <dbReference type="SAM" id="Phobius"/>
    </source>
</evidence>
<protein>
    <submittedName>
        <fullName evidence="3">CPBP family intramembrane metalloprotease</fullName>
    </submittedName>
</protein>
<organism evidence="3 4">
    <name type="scientific">Leptolyngbya cf. ectocarpi LEGE 11479</name>
    <dbReference type="NCBI Taxonomy" id="1828722"/>
    <lineage>
        <taxon>Bacteria</taxon>
        <taxon>Bacillati</taxon>
        <taxon>Cyanobacteriota</taxon>
        <taxon>Cyanophyceae</taxon>
        <taxon>Leptolyngbyales</taxon>
        <taxon>Leptolyngbyaceae</taxon>
        <taxon>Leptolyngbya group</taxon>
        <taxon>Leptolyngbya</taxon>
    </lineage>
</organism>
<dbReference type="GO" id="GO:0008237">
    <property type="term" value="F:metallopeptidase activity"/>
    <property type="evidence" value="ECO:0007669"/>
    <property type="project" value="UniProtKB-KW"/>
</dbReference>
<dbReference type="EMBL" id="JADEXP010000035">
    <property type="protein sequence ID" value="MBE9066282.1"/>
    <property type="molecule type" value="Genomic_DNA"/>
</dbReference>
<name>A0A928ZSI1_LEPEC</name>
<feature type="transmembrane region" description="Helical" evidence="1">
    <location>
        <begin position="251"/>
        <end position="271"/>
    </location>
</feature>
<keyword evidence="4" id="KW-1185">Reference proteome</keyword>
<feature type="transmembrane region" description="Helical" evidence="1">
    <location>
        <begin position="86"/>
        <end position="110"/>
    </location>
</feature>
<feature type="transmembrane region" description="Helical" evidence="1">
    <location>
        <begin position="206"/>
        <end position="227"/>
    </location>
</feature>
<dbReference type="Pfam" id="PF02517">
    <property type="entry name" value="Rce1-like"/>
    <property type="match status" value="1"/>
</dbReference>
<keyword evidence="1" id="KW-1133">Transmembrane helix</keyword>
<comment type="caution">
    <text evidence="3">The sequence shown here is derived from an EMBL/GenBank/DDBJ whole genome shotgun (WGS) entry which is preliminary data.</text>
</comment>
<dbReference type="GO" id="GO:0080120">
    <property type="term" value="P:CAAX-box protein maturation"/>
    <property type="evidence" value="ECO:0007669"/>
    <property type="project" value="UniProtKB-ARBA"/>
</dbReference>
<dbReference type="InterPro" id="IPR003675">
    <property type="entry name" value="Rce1/LyrA-like_dom"/>
</dbReference>
<gene>
    <name evidence="3" type="ORF">IQ260_06415</name>
</gene>
<dbReference type="Proteomes" id="UP000615026">
    <property type="component" value="Unassembled WGS sequence"/>
</dbReference>
<dbReference type="PANTHER" id="PTHR43592:SF20">
    <property type="entry name" value="ALPHA_BETA-HYDROLASES SUPERFAMILY PROTEIN"/>
    <property type="match status" value="1"/>
</dbReference>
<keyword evidence="3" id="KW-0645">Protease</keyword>
<proteinExistence type="predicted"/>
<feature type="domain" description="CAAX prenyl protease 2/Lysostaphin resistance protein A-like" evidence="2">
    <location>
        <begin position="121"/>
        <end position="219"/>
    </location>
</feature>
<dbReference type="AlphaFoldDB" id="A0A928ZSI1"/>
<dbReference type="GO" id="GO:0004175">
    <property type="term" value="F:endopeptidase activity"/>
    <property type="evidence" value="ECO:0007669"/>
    <property type="project" value="UniProtKB-ARBA"/>
</dbReference>
<accession>A0A928ZSI1</accession>
<keyword evidence="1" id="KW-0472">Membrane</keyword>
<keyword evidence="1" id="KW-0812">Transmembrane</keyword>
<sequence>MARASLLWRIILFFATLLLLWAPGAVCIYGLGQLFAQAQAASTLALVALYIGFVCHAWFWGYGVHGWKRPFEKYGLLFCGRFVRDGLAALLCGFCLVCVLFALEVGLGWASFHPRSVMPIALEGLAVGLGIAIAEELLFRGWLLAELCTGVSRTQALLWSSCIFAVAHFIKPLPEVLRTSPQFLGLLLLGLLLSTSRYISRPRRPWFSSLGLPIGLHGGLVWGYYIVDVGDLVVPSGRAPEWVTGIHGNPLSGALGVLILGCLTAVCCFNLRSK</sequence>
<keyword evidence="3" id="KW-0378">Hydrolase</keyword>
<evidence type="ECO:0000313" key="3">
    <source>
        <dbReference type="EMBL" id="MBE9066282.1"/>
    </source>
</evidence>
<evidence type="ECO:0000259" key="2">
    <source>
        <dbReference type="Pfam" id="PF02517"/>
    </source>
</evidence>
<keyword evidence="3" id="KW-0482">Metalloprotease</keyword>